<dbReference type="OrthoDB" id="3932796at2759"/>
<evidence type="ECO:0000256" key="1">
    <source>
        <dbReference type="SAM" id="MobiDB-lite"/>
    </source>
</evidence>
<gene>
    <name evidence="2" type="ORF">K504DRAFT_15172</name>
</gene>
<dbReference type="Proteomes" id="UP000799428">
    <property type="component" value="Unassembled WGS sequence"/>
</dbReference>
<accession>A0A6G1KQT2</accession>
<evidence type="ECO:0000313" key="2">
    <source>
        <dbReference type="EMBL" id="KAF2714973.1"/>
    </source>
</evidence>
<sequence>MDNTKERFKPTQAIEAWLARLDLDHFTASIREESFEERSDVKEEKQKPLATPTQSQGRKLRIHGDPNDNNVEGKWKKAPTTPIHYREASHNFDEISPTNTNFSYDSVFDVPEFGVTVRRNRTNDGSVTSVANSDRDWDIADKEEELEDDNIVTLGSSLDAHSESLNSYAQPLVSELELESTVSTYSDDDLPPLDPTQPRFVWITSCLQCTYAGLPCSRTPPHCLRCKRSGNGDLCLLQRRKVSEERIRGGGVVNGTPVLLRLQGEDEKTWERKAELGIEASTCIYFYGDFPY</sequence>
<name>A0A6G1KQT2_9PLEO</name>
<feature type="compositionally biased region" description="Basic and acidic residues" evidence="1">
    <location>
        <begin position="33"/>
        <end position="47"/>
    </location>
</feature>
<proteinExistence type="predicted"/>
<feature type="region of interest" description="Disordered" evidence="1">
    <location>
        <begin position="33"/>
        <end position="76"/>
    </location>
</feature>
<dbReference type="AlphaFoldDB" id="A0A6G1KQT2"/>
<protein>
    <submittedName>
        <fullName evidence="2">Uncharacterized protein</fullName>
    </submittedName>
</protein>
<evidence type="ECO:0000313" key="3">
    <source>
        <dbReference type="Proteomes" id="UP000799428"/>
    </source>
</evidence>
<dbReference type="EMBL" id="MU005764">
    <property type="protein sequence ID" value="KAF2714973.1"/>
    <property type="molecule type" value="Genomic_DNA"/>
</dbReference>
<keyword evidence="3" id="KW-1185">Reference proteome</keyword>
<feature type="compositionally biased region" description="Basic and acidic residues" evidence="1">
    <location>
        <begin position="62"/>
        <end position="75"/>
    </location>
</feature>
<organism evidence="2 3">
    <name type="scientific">Pleomassaria siparia CBS 279.74</name>
    <dbReference type="NCBI Taxonomy" id="1314801"/>
    <lineage>
        <taxon>Eukaryota</taxon>
        <taxon>Fungi</taxon>
        <taxon>Dikarya</taxon>
        <taxon>Ascomycota</taxon>
        <taxon>Pezizomycotina</taxon>
        <taxon>Dothideomycetes</taxon>
        <taxon>Pleosporomycetidae</taxon>
        <taxon>Pleosporales</taxon>
        <taxon>Pleomassariaceae</taxon>
        <taxon>Pleomassaria</taxon>
    </lineage>
</organism>
<reference evidence="2" key="1">
    <citation type="journal article" date="2020" name="Stud. Mycol.">
        <title>101 Dothideomycetes genomes: a test case for predicting lifestyles and emergence of pathogens.</title>
        <authorList>
            <person name="Haridas S."/>
            <person name="Albert R."/>
            <person name="Binder M."/>
            <person name="Bloem J."/>
            <person name="Labutti K."/>
            <person name="Salamov A."/>
            <person name="Andreopoulos B."/>
            <person name="Baker S."/>
            <person name="Barry K."/>
            <person name="Bills G."/>
            <person name="Bluhm B."/>
            <person name="Cannon C."/>
            <person name="Castanera R."/>
            <person name="Culley D."/>
            <person name="Daum C."/>
            <person name="Ezra D."/>
            <person name="Gonzalez J."/>
            <person name="Henrissat B."/>
            <person name="Kuo A."/>
            <person name="Liang C."/>
            <person name="Lipzen A."/>
            <person name="Lutzoni F."/>
            <person name="Magnuson J."/>
            <person name="Mondo S."/>
            <person name="Nolan M."/>
            <person name="Ohm R."/>
            <person name="Pangilinan J."/>
            <person name="Park H.-J."/>
            <person name="Ramirez L."/>
            <person name="Alfaro M."/>
            <person name="Sun H."/>
            <person name="Tritt A."/>
            <person name="Yoshinaga Y."/>
            <person name="Zwiers L.-H."/>
            <person name="Turgeon B."/>
            <person name="Goodwin S."/>
            <person name="Spatafora J."/>
            <person name="Crous P."/>
            <person name="Grigoriev I."/>
        </authorList>
    </citation>
    <scope>NUCLEOTIDE SEQUENCE</scope>
    <source>
        <strain evidence="2">CBS 279.74</strain>
    </source>
</reference>